<keyword evidence="1" id="KW-0812">Transmembrane</keyword>
<accession>A0A9D1IVC4</accession>
<organism evidence="2 3">
    <name type="scientific">Candidatus Ventrousia excrementavium</name>
    <dbReference type="NCBI Taxonomy" id="2840961"/>
    <lineage>
        <taxon>Bacteria</taxon>
        <taxon>Bacillati</taxon>
        <taxon>Bacillota</taxon>
        <taxon>Clostridia</taxon>
        <taxon>Eubacteriales</taxon>
        <taxon>Clostridiaceae</taxon>
        <taxon>Clostridiaceae incertae sedis</taxon>
        <taxon>Candidatus Ventrousia</taxon>
    </lineage>
</organism>
<evidence type="ECO:0000313" key="2">
    <source>
        <dbReference type="EMBL" id="HIU44042.1"/>
    </source>
</evidence>
<name>A0A9D1IVC4_9CLOT</name>
<feature type="transmembrane region" description="Helical" evidence="1">
    <location>
        <begin position="114"/>
        <end position="135"/>
    </location>
</feature>
<reference evidence="2" key="1">
    <citation type="submission" date="2020-10" db="EMBL/GenBank/DDBJ databases">
        <authorList>
            <person name="Gilroy R."/>
        </authorList>
    </citation>
    <scope>NUCLEOTIDE SEQUENCE</scope>
    <source>
        <strain evidence="2">CHK191-8634</strain>
    </source>
</reference>
<dbReference type="AlphaFoldDB" id="A0A9D1IVC4"/>
<feature type="transmembrane region" description="Helical" evidence="1">
    <location>
        <begin position="89"/>
        <end position="108"/>
    </location>
</feature>
<dbReference type="Gene3D" id="2.40.50.140">
    <property type="entry name" value="Nucleic acid-binding proteins"/>
    <property type="match status" value="1"/>
</dbReference>
<protein>
    <recommendedName>
        <fullName evidence="4">NfeD-like C-terminal domain-containing protein</fullName>
    </recommendedName>
</protein>
<feature type="transmembrane region" description="Helical" evidence="1">
    <location>
        <begin position="14"/>
        <end position="35"/>
    </location>
</feature>
<gene>
    <name evidence="2" type="ORF">IAB67_07070</name>
</gene>
<sequence length="213" mass="22789">MIAWFESLTVIERFFAYVAIPSTLVLAIQTILLIFGLAGGGGDGADEGFDFDSDGETDFELDLDPDIPHGDNVAEAADGGLRLFTVRGFIAFFTVFGWGGLALLRANVPVLPSVLIAAVLGMGSMLVMAVIFKLCMRLQSDGTMRLENAIGQSGSVYLTIPPARQGRGKVEVMVQEQMRELEAVTDDKDPLPTGCEVVVTAISGRSTLVVCRK</sequence>
<evidence type="ECO:0000313" key="3">
    <source>
        <dbReference type="Proteomes" id="UP000824073"/>
    </source>
</evidence>
<evidence type="ECO:0008006" key="4">
    <source>
        <dbReference type="Google" id="ProtNLM"/>
    </source>
</evidence>
<dbReference type="EMBL" id="DVMR01000055">
    <property type="protein sequence ID" value="HIU44042.1"/>
    <property type="molecule type" value="Genomic_DNA"/>
</dbReference>
<dbReference type="InterPro" id="IPR012340">
    <property type="entry name" value="NA-bd_OB-fold"/>
</dbReference>
<keyword evidence="1" id="KW-1133">Transmembrane helix</keyword>
<dbReference type="Proteomes" id="UP000824073">
    <property type="component" value="Unassembled WGS sequence"/>
</dbReference>
<proteinExistence type="predicted"/>
<reference evidence="2" key="2">
    <citation type="journal article" date="2021" name="PeerJ">
        <title>Extensive microbial diversity within the chicken gut microbiome revealed by metagenomics and culture.</title>
        <authorList>
            <person name="Gilroy R."/>
            <person name="Ravi A."/>
            <person name="Getino M."/>
            <person name="Pursley I."/>
            <person name="Horton D.L."/>
            <person name="Alikhan N.F."/>
            <person name="Baker D."/>
            <person name="Gharbi K."/>
            <person name="Hall N."/>
            <person name="Watson M."/>
            <person name="Adriaenssens E.M."/>
            <person name="Foster-Nyarko E."/>
            <person name="Jarju S."/>
            <person name="Secka A."/>
            <person name="Antonio M."/>
            <person name="Oren A."/>
            <person name="Chaudhuri R.R."/>
            <person name="La Ragione R."/>
            <person name="Hildebrand F."/>
            <person name="Pallen M.J."/>
        </authorList>
    </citation>
    <scope>NUCLEOTIDE SEQUENCE</scope>
    <source>
        <strain evidence="2">CHK191-8634</strain>
    </source>
</reference>
<keyword evidence="1" id="KW-0472">Membrane</keyword>
<evidence type="ECO:0000256" key="1">
    <source>
        <dbReference type="SAM" id="Phobius"/>
    </source>
</evidence>
<comment type="caution">
    <text evidence="2">The sequence shown here is derived from an EMBL/GenBank/DDBJ whole genome shotgun (WGS) entry which is preliminary data.</text>
</comment>